<dbReference type="PROSITE" id="PS00886">
    <property type="entry name" value="ILVD_EDD_1"/>
    <property type="match status" value="1"/>
</dbReference>
<dbReference type="InterPro" id="IPR037237">
    <property type="entry name" value="IlvD/EDD_N"/>
</dbReference>
<keyword evidence="8" id="KW-0411">Iron-sulfur</keyword>
<dbReference type="Pfam" id="PF24877">
    <property type="entry name" value="ILV_EDD_C"/>
    <property type="match status" value="1"/>
</dbReference>
<evidence type="ECO:0000313" key="19">
    <source>
        <dbReference type="EMBL" id="RKP00127.1"/>
    </source>
</evidence>
<keyword evidence="4" id="KW-0001">2Fe-2S</keyword>
<dbReference type="UniPathway" id="UPA00047">
    <property type="reaction ID" value="UER00057"/>
</dbReference>
<evidence type="ECO:0000256" key="2">
    <source>
        <dbReference type="ARBA" id="ARBA00006486"/>
    </source>
</evidence>
<dbReference type="AlphaFoldDB" id="A0A4P9X4V4"/>
<dbReference type="InterPro" id="IPR020558">
    <property type="entry name" value="DiOHA_6PGluconate_deHydtase_CS"/>
</dbReference>
<comment type="similarity">
    <text evidence="2">Belongs to the IlvD/Edd family.</text>
</comment>
<keyword evidence="7" id="KW-0408">Iron</keyword>
<evidence type="ECO:0000256" key="15">
    <source>
        <dbReference type="ARBA" id="ARBA00034078"/>
    </source>
</evidence>
<dbReference type="GO" id="GO:0046872">
    <property type="term" value="F:metal ion binding"/>
    <property type="evidence" value="ECO:0007669"/>
    <property type="project" value="UniProtKB-KW"/>
</dbReference>
<dbReference type="GO" id="GO:0004160">
    <property type="term" value="F:dihydroxy-acid dehydratase activity"/>
    <property type="evidence" value="ECO:0007669"/>
    <property type="project" value="UniProtKB-EC"/>
</dbReference>
<protein>
    <recommendedName>
        <fullName evidence="14">dihydroxy-acid dehydratase</fullName>
        <ecNumber evidence="14">4.2.1.9</ecNumber>
    </recommendedName>
</protein>
<comment type="cofactor">
    <cofactor evidence="15">
        <name>[2Fe-2S] cluster</name>
        <dbReference type="ChEBI" id="CHEBI:190135"/>
    </cofactor>
</comment>
<dbReference type="Proteomes" id="UP000274922">
    <property type="component" value="Unassembled WGS sequence"/>
</dbReference>
<evidence type="ECO:0000256" key="6">
    <source>
        <dbReference type="ARBA" id="ARBA00022842"/>
    </source>
</evidence>
<keyword evidence="20" id="KW-1185">Reference proteome</keyword>
<organism evidence="19 20">
    <name type="scientific">Caulochytrium protostelioides</name>
    <dbReference type="NCBI Taxonomy" id="1555241"/>
    <lineage>
        <taxon>Eukaryota</taxon>
        <taxon>Fungi</taxon>
        <taxon>Fungi incertae sedis</taxon>
        <taxon>Chytridiomycota</taxon>
        <taxon>Chytridiomycota incertae sedis</taxon>
        <taxon>Chytridiomycetes</taxon>
        <taxon>Caulochytriales</taxon>
        <taxon>Caulochytriaceae</taxon>
        <taxon>Caulochytrium</taxon>
    </lineage>
</organism>
<keyword evidence="3" id="KW-0028">Amino-acid biosynthesis</keyword>
<comment type="pathway">
    <text evidence="13">Amino-acid biosynthesis; L-isoleucine biosynthesis; L-isoleucine from 2-oxobutanoate: step 3/4.</text>
</comment>
<evidence type="ECO:0000259" key="17">
    <source>
        <dbReference type="Pfam" id="PF00920"/>
    </source>
</evidence>
<dbReference type="PANTHER" id="PTHR21000">
    <property type="entry name" value="DIHYDROXY-ACID DEHYDRATASE DAD"/>
    <property type="match status" value="1"/>
</dbReference>
<evidence type="ECO:0000259" key="18">
    <source>
        <dbReference type="Pfam" id="PF24877"/>
    </source>
</evidence>
<evidence type="ECO:0000256" key="13">
    <source>
        <dbReference type="ARBA" id="ARBA00029437"/>
    </source>
</evidence>
<dbReference type="EMBL" id="ML014234">
    <property type="protein sequence ID" value="RKP00127.1"/>
    <property type="molecule type" value="Genomic_DNA"/>
</dbReference>
<dbReference type="Gene3D" id="3.50.30.80">
    <property type="entry name" value="IlvD/EDD C-terminal domain-like"/>
    <property type="match status" value="1"/>
</dbReference>
<dbReference type="GO" id="GO:0009097">
    <property type="term" value="P:isoleucine biosynthetic process"/>
    <property type="evidence" value="ECO:0007669"/>
    <property type="project" value="UniProtKB-UniPathway"/>
</dbReference>
<evidence type="ECO:0000256" key="1">
    <source>
        <dbReference type="ARBA" id="ARBA00001946"/>
    </source>
</evidence>
<accession>A0A4P9X4V4</accession>
<comment type="catalytic activity">
    <reaction evidence="11">
        <text>(2R)-2,3-dihydroxy-3-methylbutanoate = 3-methyl-2-oxobutanoate + H2O</text>
        <dbReference type="Rhea" id="RHEA:24809"/>
        <dbReference type="ChEBI" id="CHEBI:11851"/>
        <dbReference type="ChEBI" id="CHEBI:15377"/>
        <dbReference type="ChEBI" id="CHEBI:49072"/>
        <dbReference type="EC" id="4.2.1.9"/>
    </reaction>
    <physiologicalReaction direction="left-to-right" evidence="11">
        <dbReference type="Rhea" id="RHEA:24810"/>
    </physiologicalReaction>
</comment>
<dbReference type="InterPro" id="IPR056740">
    <property type="entry name" value="ILV_EDD_C"/>
</dbReference>
<comment type="pathway">
    <text evidence="12">Amino-acid biosynthesis; L-valine biosynthesis; L-valine from pyruvate: step 3/4.</text>
</comment>
<evidence type="ECO:0000256" key="3">
    <source>
        <dbReference type="ARBA" id="ARBA00022605"/>
    </source>
</evidence>
<evidence type="ECO:0000313" key="20">
    <source>
        <dbReference type="Proteomes" id="UP000274922"/>
    </source>
</evidence>
<proteinExistence type="inferred from homology"/>
<dbReference type="STRING" id="1555241.A0A4P9X4V4"/>
<comment type="catalytic activity">
    <reaction evidence="16">
        <text>(2R,3R)-2,3-dihydroxy-3-methylpentanoate = (S)-3-methyl-2-oxopentanoate + H2O</text>
        <dbReference type="Rhea" id="RHEA:27694"/>
        <dbReference type="ChEBI" id="CHEBI:15377"/>
        <dbReference type="ChEBI" id="CHEBI:35146"/>
        <dbReference type="ChEBI" id="CHEBI:49258"/>
        <dbReference type="EC" id="4.2.1.9"/>
    </reaction>
    <physiologicalReaction direction="left-to-right" evidence="16">
        <dbReference type="Rhea" id="RHEA:27695"/>
    </physiologicalReaction>
</comment>
<evidence type="ECO:0000256" key="10">
    <source>
        <dbReference type="ARBA" id="ARBA00023304"/>
    </source>
</evidence>
<evidence type="ECO:0000256" key="16">
    <source>
        <dbReference type="ARBA" id="ARBA00052865"/>
    </source>
</evidence>
<dbReference type="SUPFAM" id="SSF143975">
    <property type="entry name" value="IlvD/EDD N-terminal domain-like"/>
    <property type="match status" value="1"/>
</dbReference>
<evidence type="ECO:0000256" key="9">
    <source>
        <dbReference type="ARBA" id="ARBA00023239"/>
    </source>
</evidence>
<dbReference type="InterPro" id="IPR050165">
    <property type="entry name" value="DHAD_IlvD/Edd"/>
</dbReference>
<reference evidence="20" key="1">
    <citation type="journal article" date="2018" name="Nat. Microbiol.">
        <title>Leveraging single-cell genomics to expand the fungal tree of life.</title>
        <authorList>
            <person name="Ahrendt S.R."/>
            <person name="Quandt C.A."/>
            <person name="Ciobanu D."/>
            <person name="Clum A."/>
            <person name="Salamov A."/>
            <person name="Andreopoulos B."/>
            <person name="Cheng J.F."/>
            <person name="Woyke T."/>
            <person name="Pelin A."/>
            <person name="Henrissat B."/>
            <person name="Reynolds N.K."/>
            <person name="Benny G.L."/>
            <person name="Smith M.E."/>
            <person name="James T.Y."/>
            <person name="Grigoriev I.V."/>
        </authorList>
    </citation>
    <scope>NUCLEOTIDE SEQUENCE [LARGE SCALE GENOMIC DNA]</scope>
    <source>
        <strain evidence="20">ATCC 52028</strain>
    </source>
</reference>
<dbReference type="NCBIfam" id="TIGR00110">
    <property type="entry name" value="ilvD"/>
    <property type="match status" value="1"/>
</dbReference>
<name>A0A4P9X4V4_9FUNG</name>
<evidence type="ECO:0000256" key="8">
    <source>
        <dbReference type="ARBA" id="ARBA00023014"/>
    </source>
</evidence>
<sequence length="562" mass="59477">MNRYSAKITQPKSQAASQAMLHATGLTTPQMGLAQVGISSVWYEGNPCNMHLNDLALEVKKGVQDAGLIGYRFNTIGVSDGISMGTPGMAYSLQSREIIADSIETVMGAQWYDANIGLPGCDKNMPGVLIAMARHNRPSIMVYGGTINGGTGRCGAQAGKPLDIVSAFQCYGEYLSGRIDEATRADTIAHACPGAGACGGMYTANTMATAIEALGMTLPHSSSIPATHPAKLEECRRAGAVMRDLLAANLRPSDIMTRTAFENAIAVVMALGGSTNAVLHLMAMASPLGIKITLDDFQRISDRTPFIANLKPSGAYLMEDLHGLGGTPAILKYMLREGYLNGDCMTVTGKTLAENVKDARDLNFETQDVILPFSAPLKASGHLQVLRGNVAPEGSVAKITGKEGLHFEGRARVFDCEEDMLKAVEDKKVQKGDVIVIRYEGPKGGPGMPEMLTPTSVIMGAGLGKDVALITDGRFSGGSHGFIIGHVTPEAQVGGPIALLRDGDRIVIDAATKAINAPDLTEAEFTARRAEWTAPPYKADRGTLKKFIKNVSSASEGCMTDL</sequence>
<comment type="cofactor">
    <cofactor evidence="1">
        <name>Mg(2+)</name>
        <dbReference type="ChEBI" id="CHEBI:18420"/>
    </cofactor>
</comment>
<dbReference type="Pfam" id="PF00920">
    <property type="entry name" value="ILVD_EDD_N"/>
    <property type="match status" value="1"/>
</dbReference>
<dbReference type="PANTHER" id="PTHR21000:SF5">
    <property type="entry name" value="DIHYDROXY-ACID DEHYDRATASE, MITOCHONDRIAL"/>
    <property type="match status" value="1"/>
</dbReference>
<dbReference type="UniPathway" id="UPA00049">
    <property type="reaction ID" value="UER00061"/>
</dbReference>
<gene>
    <name evidence="19" type="ORF">CXG81DRAFT_13607</name>
</gene>
<evidence type="ECO:0000256" key="12">
    <source>
        <dbReference type="ARBA" id="ARBA00029436"/>
    </source>
</evidence>
<keyword evidence="9" id="KW-0456">Lyase</keyword>
<keyword evidence="10" id="KW-0100">Branched-chain amino acid biosynthesis</keyword>
<dbReference type="SUPFAM" id="SSF52016">
    <property type="entry name" value="LeuD/IlvD-like"/>
    <property type="match status" value="1"/>
</dbReference>
<dbReference type="GO" id="GO:0009099">
    <property type="term" value="P:L-valine biosynthetic process"/>
    <property type="evidence" value="ECO:0007669"/>
    <property type="project" value="UniProtKB-UniPathway"/>
</dbReference>
<evidence type="ECO:0000256" key="11">
    <source>
        <dbReference type="ARBA" id="ARBA00029304"/>
    </source>
</evidence>
<dbReference type="InterPro" id="IPR042096">
    <property type="entry name" value="Dihydro-acid_dehy_C"/>
</dbReference>
<dbReference type="PROSITE" id="PS00887">
    <property type="entry name" value="ILVD_EDD_2"/>
    <property type="match status" value="1"/>
</dbReference>
<dbReference type="EC" id="4.2.1.9" evidence="14"/>
<evidence type="ECO:0000256" key="4">
    <source>
        <dbReference type="ARBA" id="ARBA00022714"/>
    </source>
</evidence>
<dbReference type="NCBIfam" id="NF002068">
    <property type="entry name" value="PRK00911.1"/>
    <property type="match status" value="1"/>
</dbReference>
<dbReference type="InterPro" id="IPR004404">
    <property type="entry name" value="DihydroxyA_deHydtase"/>
</dbReference>
<evidence type="ECO:0000256" key="14">
    <source>
        <dbReference type="ARBA" id="ARBA00029490"/>
    </source>
</evidence>
<feature type="domain" description="Dihydroxy-acid/6-phosphogluconate dehydratase C-terminal" evidence="18">
    <location>
        <begin position="368"/>
        <end position="558"/>
    </location>
</feature>
<dbReference type="InterPro" id="IPR000581">
    <property type="entry name" value="ILV_EDD_N"/>
</dbReference>
<dbReference type="FunFam" id="3.50.30.80:FF:000001">
    <property type="entry name" value="Dihydroxy-acid dehydratase"/>
    <property type="match status" value="1"/>
</dbReference>
<evidence type="ECO:0000256" key="5">
    <source>
        <dbReference type="ARBA" id="ARBA00022723"/>
    </source>
</evidence>
<dbReference type="HAMAP" id="MF_00012">
    <property type="entry name" value="IlvD"/>
    <property type="match status" value="1"/>
</dbReference>
<dbReference type="OrthoDB" id="3851628at2759"/>
<evidence type="ECO:0000256" key="7">
    <source>
        <dbReference type="ARBA" id="ARBA00023004"/>
    </source>
</evidence>
<feature type="domain" description="Dihydroxy-acid/6-phosphogluconate dehydratase N-terminal" evidence="17">
    <location>
        <begin position="35"/>
        <end position="355"/>
    </location>
</feature>
<keyword evidence="5" id="KW-0479">Metal-binding</keyword>
<dbReference type="GO" id="GO:0051537">
    <property type="term" value="F:2 iron, 2 sulfur cluster binding"/>
    <property type="evidence" value="ECO:0007669"/>
    <property type="project" value="UniProtKB-KW"/>
</dbReference>
<keyword evidence="6" id="KW-0460">Magnesium</keyword>